<dbReference type="PRINTS" id="PR00260">
    <property type="entry name" value="CHEMTRNSDUCR"/>
</dbReference>
<evidence type="ECO:0000256" key="2">
    <source>
        <dbReference type="ARBA" id="ARBA00029447"/>
    </source>
</evidence>
<evidence type="ECO:0000313" key="11">
    <source>
        <dbReference type="EMBL" id="MFC3050822.1"/>
    </source>
</evidence>
<feature type="compositionally biased region" description="Acidic residues" evidence="5">
    <location>
        <begin position="838"/>
        <end position="847"/>
    </location>
</feature>
<dbReference type="InterPro" id="IPR051310">
    <property type="entry name" value="MCP_chemotaxis"/>
</dbReference>
<keyword evidence="4" id="KW-0175">Coiled coil</keyword>
<evidence type="ECO:0000256" key="1">
    <source>
        <dbReference type="ARBA" id="ARBA00022481"/>
    </source>
</evidence>
<dbReference type="InterPro" id="IPR000014">
    <property type="entry name" value="PAS"/>
</dbReference>
<name>A0ABV7D159_9PROT</name>
<dbReference type="Pfam" id="PF00015">
    <property type="entry name" value="MCPsignal"/>
    <property type="match status" value="1"/>
</dbReference>
<dbReference type="SMART" id="SM00091">
    <property type="entry name" value="PAS"/>
    <property type="match status" value="3"/>
</dbReference>
<reference evidence="12" key="1">
    <citation type="journal article" date="2019" name="Int. J. Syst. Evol. Microbiol.">
        <title>The Global Catalogue of Microorganisms (GCM) 10K type strain sequencing project: providing services to taxonomists for standard genome sequencing and annotation.</title>
        <authorList>
            <consortium name="The Broad Institute Genomics Platform"/>
            <consortium name="The Broad Institute Genome Sequencing Center for Infectious Disease"/>
            <person name="Wu L."/>
            <person name="Ma J."/>
        </authorList>
    </citation>
    <scope>NUCLEOTIDE SEQUENCE [LARGE SCALE GENOMIC DNA]</scope>
    <source>
        <strain evidence="12">KCTC 62164</strain>
    </source>
</reference>
<dbReference type="Gene3D" id="3.30.450.20">
    <property type="entry name" value="PAS domain"/>
    <property type="match status" value="3"/>
</dbReference>
<dbReference type="CDD" id="cd11386">
    <property type="entry name" value="MCP_signal"/>
    <property type="match status" value="1"/>
</dbReference>
<evidence type="ECO:0000256" key="4">
    <source>
        <dbReference type="SAM" id="Coils"/>
    </source>
</evidence>
<keyword evidence="6" id="KW-0812">Transmembrane</keyword>
<keyword evidence="3" id="KW-0807">Transducer</keyword>
<dbReference type="SUPFAM" id="SSF58104">
    <property type="entry name" value="Methyl-accepting chemotaxis protein (MCP) signaling domain"/>
    <property type="match status" value="1"/>
</dbReference>
<dbReference type="Pfam" id="PF08447">
    <property type="entry name" value="PAS_3"/>
    <property type="match status" value="2"/>
</dbReference>
<feature type="domain" description="PAC" evidence="9">
    <location>
        <begin position="285"/>
        <end position="337"/>
    </location>
</feature>
<evidence type="ECO:0000259" key="7">
    <source>
        <dbReference type="PROSITE" id="PS50111"/>
    </source>
</evidence>
<dbReference type="InterPro" id="IPR003660">
    <property type="entry name" value="HAMP_dom"/>
</dbReference>
<dbReference type="InterPro" id="IPR004089">
    <property type="entry name" value="MCPsignal_dom"/>
</dbReference>
<feature type="domain" description="HAMP" evidence="10">
    <location>
        <begin position="505"/>
        <end position="551"/>
    </location>
</feature>
<feature type="transmembrane region" description="Helical" evidence="6">
    <location>
        <begin position="30"/>
        <end position="48"/>
    </location>
</feature>
<keyword evidence="6" id="KW-0472">Membrane</keyword>
<dbReference type="Pfam" id="PF18947">
    <property type="entry name" value="HAMP_2"/>
    <property type="match status" value="1"/>
</dbReference>
<dbReference type="CDD" id="cd00130">
    <property type="entry name" value="PAS"/>
    <property type="match status" value="2"/>
</dbReference>
<evidence type="ECO:0000256" key="5">
    <source>
        <dbReference type="SAM" id="MobiDB-lite"/>
    </source>
</evidence>
<evidence type="ECO:0000313" key="12">
    <source>
        <dbReference type="Proteomes" id="UP001595444"/>
    </source>
</evidence>
<keyword evidence="1" id="KW-0488">Methylation</keyword>
<dbReference type="PROSITE" id="PS50885">
    <property type="entry name" value="HAMP"/>
    <property type="match status" value="1"/>
</dbReference>
<dbReference type="PROSITE" id="PS50112">
    <property type="entry name" value="PAS"/>
    <property type="match status" value="1"/>
</dbReference>
<feature type="region of interest" description="Disordered" evidence="5">
    <location>
        <begin position="808"/>
        <end position="847"/>
    </location>
</feature>
<gene>
    <name evidence="11" type="ORF">ACFOKA_02775</name>
</gene>
<dbReference type="PROSITE" id="PS50111">
    <property type="entry name" value="CHEMOTAXIS_TRANSDUC_2"/>
    <property type="match status" value="1"/>
</dbReference>
<feature type="domain" description="Methyl-accepting transducer" evidence="7">
    <location>
        <begin position="556"/>
        <end position="785"/>
    </location>
</feature>
<accession>A0ABV7D159</accession>
<evidence type="ECO:0000256" key="3">
    <source>
        <dbReference type="PROSITE-ProRule" id="PRU00284"/>
    </source>
</evidence>
<dbReference type="NCBIfam" id="TIGR00229">
    <property type="entry name" value="sensory_box"/>
    <property type="match status" value="2"/>
</dbReference>
<dbReference type="InterPro" id="IPR035965">
    <property type="entry name" value="PAS-like_dom_sf"/>
</dbReference>
<dbReference type="RefSeq" id="WP_194212544.1">
    <property type="nucleotide sequence ID" value="NZ_CP061205.1"/>
</dbReference>
<dbReference type="Proteomes" id="UP001595444">
    <property type="component" value="Unassembled WGS sequence"/>
</dbReference>
<feature type="domain" description="PAC" evidence="9">
    <location>
        <begin position="163"/>
        <end position="215"/>
    </location>
</feature>
<dbReference type="EMBL" id="JBHRSL010000002">
    <property type="protein sequence ID" value="MFC3050822.1"/>
    <property type="molecule type" value="Genomic_DNA"/>
</dbReference>
<dbReference type="SUPFAM" id="SSF55785">
    <property type="entry name" value="PYP-like sensor domain (PAS domain)"/>
    <property type="match status" value="2"/>
</dbReference>
<dbReference type="InterPro" id="IPR013655">
    <property type="entry name" value="PAS_fold_3"/>
</dbReference>
<evidence type="ECO:0000259" key="8">
    <source>
        <dbReference type="PROSITE" id="PS50112"/>
    </source>
</evidence>
<feature type="transmembrane region" description="Helical" evidence="6">
    <location>
        <begin position="55"/>
        <end position="72"/>
    </location>
</feature>
<organism evidence="11 12">
    <name type="scientific">Kordiimonas pumila</name>
    <dbReference type="NCBI Taxonomy" id="2161677"/>
    <lineage>
        <taxon>Bacteria</taxon>
        <taxon>Pseudomonadati</taxon>
        <taxon>Pseudomonadota</taxon>
        <taxon>Alphaproteobacteria</taxon>
        <taxon>Kordiimonadales</taxon>
        <taxon>Kordiimonadaceae</taxon>
        <taxon>Kordiimonas</taxon>
    </lineage>
</organism>
<feature type="domain" description="PAS" evidence="8">
    <location>
        <begin position="217"/>
        <end position="256"/>
    </location>
</feature>
<feature type="coiled-coil region" evidence="4">
    <location>
        <begin position="575"/>
        <end position="612"/>
    </location>
</feature>
<dbReference type="PROSITE" id="PS50113">
    <property type="entry name" value="PAC"/>
    <property type="match status" value="2"/>
</dbReference>
<dbReference type="InterPro" id="IPR000700">
    <property type="entry name" value="PAS-assoc_C"/>
</dbReference>
<evidence type="ECO:0000259" key="10">
    <source>
        <dbReference type="PROSITE" id="PS50885"/>
    </source>
</evidence>
<comment type="caution">
    <text evidence="11">The sequence shown here is derived from an EMBL/GenBank/DDBJ whole genome shotgun (WGS) entry which is preliminary data.</text>
</comment>
<dbReference type="PANTHER" id="PTHR43531">
    <property type="entry name" value="PROTEIN ICFG"/>
    <property type="match status" value="1"/>
</dbReference>
<keyword evidence="6" id="KW-1133">Transmembrane helix</keyword>
<proteinExistence type="inferred from homology"/>
<feature type="coiled-coil region" evidence="4">
    <location>
        <begin position="756"/>
        <end position="794"/>
    </location>
</feature>
<dbReference type="PANTHER" id="PTHR43531:SF14">
    <property type="entry name" value="METHYL-ACCEPTING CHEMOTAXIS PROTEIN I-RELATED"/>
    <property type="match status" value="1"/>
</dbReference>
<keyword evidence="12" id="KW-1185">Reference proteome</keyword>
<sequence>MADISVSNVTGGNGPGHGVGAVLSSLSSKIWITFAVTFIVMVSVHVFADGLSPQIQWAVTALLFVGAAYFVAQQNQQAEATPEETLHAIDVEGQVAAIKRSQAVIEFSMDGTILTANDNFLNTLGYTLSEIQGKHHRIFAEPEFAASAEYRALWDKLNRGEFEAQEYKRLGKGGREVWIQASYNPIFDAEGKPFKVVKYAVDVTEQKMLNADYAGQIEAINAAQAVIEFKMDGTILHANENFLKTMGYSLEEVVGKHHRIFAEPEFAASPEYHAFWDKLNRGEFESKEYKRLGKGGREVWIQASYNPIKDMNGKPFKVVKFATDITAAKLEAVENAKNAKIKVSLDSATTNMMLADTDYNIFYMNDSMVNMMQVAEDDIRMALPDFRVDKLMGSNIDVFHKDPSHQRRVLGTLTDTFKTEIKVGKRVFSLIANPVVDSKGERFGTSVEWADITAERSIEDEIKAVVDAAVAGNLSARVNLAGKTGFMFNVSEGINQFAETCEEGLLDVANMLSALAAGDLTKRITNDYRGTFDELKQNSNLTAEKLSEVMTSIIMGAGEVSNAATEIASGSADLSQRTEEQASSLEETAASMEEMESAVKANADNAKQANEKGTSARAVAEKGGEVVDRAVTAMSKIETSSQKISDIIVVIDEIAFQTNLLALNAAVEAARAGDAGKGFAVVASEVRALAQRSSEAAKDIKALIADSNSQVKDGVGLVNEAGEQLKQIVESIKAVTILMSDISSANQEQATGVGEINRAVAEMDEMTQQNSALVEETAASARSLEEQAEIMMERIGFFKIDEGGSFSPAPKAKAPVSAPIKAPAKTKPAAKAPAAASFDEDDDWAEF</sequence>
<dbReference type="InterPro" id="IPR004090">
    <property type="entry name" value="Chemotax_Me-accpt_rcpt"/>
</dbReference>
<dbReference type="SMART" id="SM00086">
    <property type="entry name" value="PAC"/>
    <property type="match status" value="2"/>
</dbReference>
<dbReference type="InterPro" id="IPR001610">
    <property type="entry name" value="PAC"/>
</dbReference>
<feature type="compositionally biased region" description="Low complexity" evidence="5">
    <location>
        <begin position="808"/>
        <end position="836"/>
    </location>
</feature>
<dbReference type="Gene3D" id="1.10.287.950">
    <property type="entry name" value="Methyl-accepting chemotaxis protein"/>
    <property type="match status" value="1"/>
</dbReference>
<dbReference type="SMART" id="SM00283">
    <property type="entry name" value="MA"/>
    <property type="match status" value="1"/>
</dbReference>
<evidence type="ECO:0000256" key="6">
    <source>
        <dbReference type="SAM" id="Phobius"/>
    </source>
</evidence>
<comment type="similarity">
    <text evidence="2">Belongs to the methyl-accepting chemotaxis (MCP) protein family.</text>
</comment>
<evidence type="ECO:0000259" key="9">
    <source>
        <dbReference type="PROSITE" id="PS50113"/>
    </source>
</evidence>
<protein>
    <submittedName>
        <fullName evidence="11">Methyl-accepting chemotaxis protein</fullName>
    </submittedName>
</protein>